<proteinExistence type="inferred from homology"/>
<dbReference type="InterPro" id="IPR005334">
    <property type="entry name" value="Tctex-1-like"/>
</dbReference>
<dbReference type="InterPro" id="IPR038586">
    <property type="entry name" value="Tctex-1-like_sf"/>
</dbReference>
<dbReference type="GO" id="GO:0045505">
    <property type="term" value="F:dynein intermediate chain binding"/>
    <property type="evidence" value="ECO:0007669"/>
    <property type="project" value="TreeGrafter"/>
</dbReference>
<dbReference type="GO" id="GO:0007018">
    <property type="term" value="P:microtubule-based movement"/>
    <property type="evidence" value="ECO:0007669"/>
    <property type="project" value="TreeGrafter"/>
</dbReference>
<sequence length="146" mass="16490">MDVGKTGVDGVVAKNPFKQRSRVRTTGHQAKLANTYRLRPVRRFVPHLIHKKGEELMGSFGDMTYKPEACAEVAIEIADRMVAFIKAQAFDRYRCVVEVTVMEKQGQAVKMASRALWDSEKDTSLTLKYENKHLLAVGVVFALYLD</sequence>
<dbReference type="GO" id="GO:0005737">
    <property type="term" value="C:cytoplasm"/>
    <property type="evidence" value="ECO:0007669"/>
    <property type="project" value="TreeGrafter"/>
</dbReference>
<evidence type="ECO:0008006" key="4">
    <source>
        <dbReference type="Google" id="ProtNLM"/>
    </source>
</evidence>
<comment type="caution">
    <text evidence="2">The sequence shown here is derived from an EMBL/GenBank/DDBJ whole genome shotgun (WGS) entry which is preliminary data.</text>
</comment>
<protein>
    <recommendedName>
        <fullName evidence="4">Dynein light chain</fullName>
    </recommendedName>
</protein>
<dbReference type="EMBL" id="JAROKS010000016">
    <property type="protein sequence ID" value="KAK1794711.1"/>
    <property type="molecule type" value="Genomic_DNA"/>
</dbReference>
<dbReference type="Pfam" id="PF03645">
    <property type="entry name" value="Tctex-1"/>
    <property type="match status" value="1"/>
</dbReference>
<accession>A0AAD8ZB50</accession>
<keyword evidence="3" id="KW-1185">Reference proteome</keyword>
<dbReference type="AlphaFoldDB" id="A0AAD8ZB50"/>
<dbReference type="Proteomes" id="UP001239994">
    <property type="component" value="Unassembled WGS sequence"/>
</dbReference>
<dbReference type="PANTHER" id="PTHR21255">
    <property type="entry name" value="T-COMPLEX-ASSOCIATED-TESTIS-EXPRESSED 1/ DYNEIN LIGHT CHAIN"/>
    <property type="match status" value="1"/>
</dbReference>
<dbReference type="PANTHER" id="PTHR21255:SF55">
    <property type="entry name" value="DYNEIN LIGHT CHAIN TCTEX-TYPE 4"/>
    <property type="match status" value="1"/>
</dbReference>
<evidence type="ECO:0000256" key="1">
    <source>
        <dbReference type="ARBA" id="ARBA00005361"/>
    </source>
</evidence>
<reference evidence="2" key="1">
    <citation type="submission" date="2023-03" db="EMBL/GenBank/DDBJ databases">
        <title>Electrophorus voltai genome.</title>
        <authorList>
            <person name="Bian C."/>
        </authorList>
    </citation>
    <scope>NUCLEOTIDE SEQUENCE</scope>
    <source>
        <strain evidence="2">CB-2022</strain>
        <tissue evidence="2">Muscle</tissue>
    </source>
</reference>
<comment type="similarity">
    <text evidence="1">Belongs to the dynein light chain Tctex-type family.</text>
</comment>
<organism evidence="2 3">
    <name type="scientific">Electrophorus voltai</name>
    <dbReference type="NCBI Taxonomy" id="2609070"/>
    <lineage>
        <taxon>Eukaryota</taxon>
        <taxon>Metazoa</taxon>
        <taxon>Chordata</taxon>
        <taxon>Craniata</taxon>
        <taxon>Vertebrata</taxon>
        <taxon>Euteleostomi</taxon>
        <taxon>Actinopterygii</taxon>
        <taxon>Neopterygii</taxon>
        <taxon>Teleostei</taxon>
        <taxon>Ostariophysi</taxon>
        <taxon>Gymnotiformes</taxon>
        <taxon>Gymnotoidei</taxon>
        <taxon>Gymnotidae</taxon>
        <taxon>Electrophorus</taxon>
    </lineage>
</organism>
<name>A0AAD8ZB50_9TELE</name>
<evidence type="ECO:0000313" key="3">
    <source>
        <dbReference type="Proteomes" id="UP001239994"/>
    </source>
</evidence>
<evidence type="ECO:0000313" key="2">
    <source>
        <dbReference type="EMBL" id="KAK1794711.1"/>
    </source>
</evidence>
<gene>
    <name evidence="2" type="ORF">P4O66_001274</name>
</gene>
<dbReference type="Gene3D" id="3.30.1140.40">
    <property type="entry name" value="Tctex-1"/>
    <property type="match status" value="1"/>
</dbReference>
<dbReference type="GO" id="GO:0005868">
    <property type="term" value="C:cytoplasmic dynein complex"/>
    <property type="evidence" value="ECO:0007669"/>
    <property type="project" value="TreeGrafter"/>
</dbReference>